<keyword evidence="7" id="KW-0966">Cell projection</keyword>
<reference evidence="7 8" key="1">
    <citation type="journal article" date="2014" name="Genome Announc.">
        <title>Whole-Genome Sequence of Serratia symbiotica Strain CWBI-2.3T, a Free-Living Symbiont of the Black Bean Aphid Aphis fabae.</title>
        <authorList>
            <person name="Foray V."/>
            <person name="Grigorescu A.S."/>
            <person name="Sabri A."/>
            <person name="Haubruge E."/>
            <person name="Lognay G."/>
            <person name="Francis F."/>
            <person name="Fauconnier M.L."/>
            <person name="Hance T."/>
            <person name="Thonart P."/>
        </authorList>
    </citation>
    <scope>NUCLEOTIDE SEQUENCE [LARGE SCALE GENOMIC DNA]</scope>
    <source>
        <strain evidence="7">CWBI-2.3</strain>
    </source>
</reference>
<sequence length="319" mass="34667">MRMSTSMMYQQNMTGITGTQSLFMKAAEQLSTGKKVINPSDDPQAASQAVMLSQSQAENNQYALARTFARQNVSMEETGLQGVTSTITDIKGLIVRAGGTGSDNDRASLVTELQGLKEQLLNQANGTDGNGRYMFGGYMNDKPPFVEEGGKVLYKGGDKAVEQKVDANRTMTVGHIGNVVFMSLTSNPKPEPDGSPSVSNVFESIDIALNALKTPLQNADDAARKQVDDALAKANRGLDNSYNKVLSVRSELGCQLKELDQLDDIGQERDMTSKIQMSALTDADMAESISSYYMQQAALQASYKTFSDMQGMSLFQRNR</sequence>
<dbReference type="GO" id="GO:0005198">
    <property type="term" value="F:structural molecule activity"/>
    <property type="evidence" value="ECO:0007669"/>
    <property type="project" value="InterPro"/>
</dbReference>
<evidence type="ECO:0000256" key="4">
    <source>
        <dbReference type="ARBA" id="ARBA00022525"/>
    </source>
</evidence>
<dbReference type="RefSeq" id="WP_040266345.1">
    <property type="nucleotide sequence ID" value="NZ_CP050855.1"/>
</dbReference>
<keyword evidence="7" id="KW-0969">Cilium</keyword>
<evidence type="ECO:0000313" key="7">
    <source>
        <dbReference type="EMBL" id="QLH62422.1"/>
    </source>
</evidence>
<keyword evidence="4" id="KW-0964">Secreted</keyword>
<evidence type="ECO:0000259" key="6">
    <source>
        <dbReference type="Pfam" id="PF00669"/>
    </source>
</evidence>
<dbReference type="SUPFAM" id="SSF64518">
    <property type="entry name" value="Phase 1 flagellin"/>
    <property type="match status" value="1"/>
</dbReference>
<gene>
    <name evidence="7" type="primary">flgL</name>
    <name evidence="7" type="ORF">SYMBAF_05005</name>
</gene>
<comment type="subcellular location">
    <subcellularLocation>
        <location evidence="1">Bacterial flagellum</location>
    </subcellularLocation>
    <subcellularLocation>
        <location evidence="2">Secreted</location>
    </subcellularLocation>
</comment>
<dbReference type="EMBL" id="CP050855">
    <property type="protein sequence ID" value="QLH62422.1"/>
    <property type="molecule type" value="Genomic_DNA"/>
</dbReference>
<dbReference type="InterPro" id="IPR001492">
    <property type="entry name" value="Flagellin"/>
</dbReference>
<feature type="domain" description="Flagellin N-terminal" evidence="6">
    <location>
        <begin position="4"/>
        <end position="138"/>
    </location>
</feature>
<accession>A0A068ZC61</accession>
<evidence type="ECO:0000256" key="1">
    <source>
        <dbReference type="ARBA" id="ARBA00004365"/>
    </source>
</evidence>
<evidence type="ECO:0000256" key="2">
    <source>
        <dbReference type="ARBA" id="ARBA00004613"/>
    </source>
</evidence>
<dbReference type="InterPro" id="IPR013384">
    <property type="entry name" value="Flagell_FlgL"/>
</dbReference>
<dbReference type="Gene3D" id="1.20.1330.10">
    <property type="entry name" value="f41 fragment of flagellin, N-terminal domain"/>
    <property type="match status" value="1"/>
</dbReference>
<dbReference type="GO" id="GO:0071973">
    <property type="term" value="P:bacterial-type flagellum-dependent cell motility"/>
    <property type="evidence" value="ECO:0007669"/>
    <property type="project" value="InterPro"/>
</dbReference>
<name>A0A068ZC61_9GAMM</name>
<dbReference type="GO" id="GO:0005576">
    <property type="term" value="C:extracellular region"/>
    <property type="evidence" value="ECO:0007669"/>
    <property type="project" value="UniProtKB-SubCell"/>
</dbReference>
<dbReference type="PANTHER" id="PTHR42792:SF1">
    <property type="entry name" value="FLAGELLAR HOOK-ASSOCIATED PROTEIN 3"/>
    <property type="match status" value="1"/>
</dbReference>
<dbReference type="Pfam" id="PF00669">
    <property type="entry name" value="Flagellin_N"/>
    <property type="match status" value="1"/>
</dbReference>
<dbReference type="InterPro" id="IPR001029">
    <property type="entry name" value="Flagellin_N"/>
</dbReference>
<organism evidence="7 8">
    <name type="scientific">Serratia symbiotica</name>
    <dbReference type="NCBI Taxonomy" id="138074"/>
    <lineage>
        <taxon>Bacteria</taxon>
        <taxon>Pseudomonadati</taxon>
        <taxon>Pseudomonadota</taxon>
        <taxon>Gammaproteobacteria</taxon>
        <taxon>Enterobacterales</taxon>
        <taxon>Yersiniaceae</taxon>
        <taxon>Serratia</taxon>
    </lineage>
</organism>
<dbReference type="AlphaFoldDB" id="A0A068ZC61"/>
<dbReference type="GeneID" id="93735875"/>
<dbReference type="NCBIfam" id="TIGR02550">
    <property type="entry name" value="flagell_flgL"/>
    <property type="match status" value="1"/>
</dbReference>
<keyword evidence="5" id="KW-0975">Bacterial flagellum</keyword>
<comment type="similarity">
    <text evidence="3">Belongs to the bacterial flagellin family.</text>
</comment>
<evidence type="ECO:0000256" key="5">
    <source>
        <dbReference type="ARBA" id="ARBA00023143"/>
    </source>
</evidence>
<keyword evidence="7" id="KW-0282">Flagellum</keyword>
<proteinExistence type="inferred from homology"/>
<dbReference type="GO" id="GO:0009424">
    <property type="term" value="C:bacterial-type flagellum hook"/>
    <property type="evidence" value="ECO:0007669"/>
    <property type="project" value="InterPro"/>
</dbReference>
<evidence type="ECO:0000256" key="3">
    <source>
        <dbReference type="ARBA" id="ARBA00005709"/>
    </source>
</evidence>
<dbReference type="STRING" id="138074.SYMBAF_70008"/>
<protein>
    <submittedName>
        <fullName evidence="7">Flagellar hook-associated protein FlgL</fullName>
    </submittedName>
</protein>
<dbReference type="PANTHER" id="PTHR42792">
    <property type="entry name" value="FLAGELLIN"/>
    <property type="match status" value="1"/>
</dbReference>
<dbReference type="Proteomes" id="UP000042738">
    <property type="component" value="Chromosome"/>
</dbReference>
<evidence type="ECO:0000313" key="8">
    <source>
        <dbReference type="Proteomes" id="UP000042738"/>
    </source>
</evidence>